<dbReference type="eggNOG" id="COG0010">
    <property type="taxonomic scope" value="Bacteria"/>
</dbReference>
<sequence length="266" mass="29832">MSSIIMNFSNVYSGQDFIHDDNSIYMDMSDITGTDCYCDDDAAAEIKGRIGNMPVKAVHYIDSGNYHYVSSIWLDKITEPFILVVFDNHPDMQPPAFGDILSCGGWIKNVLDNNGYLEKVLIIGVNRKLTDELEDELKMYTESGKAAFITRQEIADMLDCSADGCEELYTDMYADAADKYVGEGHKVYISLDKDVLDERIVSTNWDQGDMRLNEVSSYINAILKNNELAGMDVCGEPSLGQAHDDAVIRSNGVNRYFSNIMKNFLL</sequence>
<dbReference type="AlphaFoldDB" id="B7AQI1"/>
<gene>
    <name evidence="1" type="ORF">BACPEC_00938</name>
</gene>
<proteinExistence type="predicted"/>
<evidence type="ECO:0008006" key="3">
    <source>
        <dbReference type="Google" id="ProtNLM"/>
    </source>
</evidence>
<dbReference type="Proteomes" id="UP000003136">
    <property type="component" value="Unassembled WGS sequence"/>
</dbReference>
<evidence type="ECO:0000313" key="1">
    <source>
        <dbReference type="EMBL" id="EEC57953.1"/>
    </source>
</evidence>
<dbReference type="InterPro" id="IPR023696">
    <property type="entry name" value="Ureohydrolase_dom_sf"/>
</dbReference>
<dbReference type="EMBL" id="ABVQ01000035">
    <property type="protein sequence ID" value="EEC57953.1"/>
    <property type="molecule type" value="Genomic_DNA"/>
</dbReference>
<dbReference type="HOGENOM" id="CLU_066809_1_0_9"/>
<dbReference type="GO" id="GO:0008783">
    <property type="term" value="F:agmatinase activity"/>
    <property type="evidence" value="ECO:0007669"/>
    <property type="project" value="TreeGrafter"/>
</dbReference>
<dbReference type="SUPFAM" id="SSF52768">
    <property type="entry name" value="Arginase/deacetylase"/>
    <property type="match status" value="1"/>
</dbReference>
<keyword evidence="2" id="KW-1185">Reference proteome</keyword>
<dbReference type="GO" id="GO:0046872">
    <property type="term" value="F:metal ion binding"/>
    <property type="evidence" value="ECO:0007669"/>
    <property type="project" value="InterPro"/>
</dbReference>
<dbReference type="STRING" id="483218.BACPEC_00938"/>
<protein>
    <recommendedName>
        <fullName evidence="3">Arginase</fullName>
    </recommendedName>
</protein>
<organism evidence="1 2">
    <name type="scientific">[Bacteroides] pectinophilus ATCC 43243</name>
    <dbReference type="NCBI Taxonomy" id="483218"/>
    <lineage>
        <taxon>Bacteria</taxon>
        <taxon>Bacillati</taxon>
        <taxon>Bacillota</taxon>
        <taxon>Clostridia</taxon>
        <taxon>Eubacteriales</taxon>
    </lineage>
</organism>
<reference evidence="1 2" key="1">
    <citation type="submission" date="2008-11" db="EMBL/GenBank/DDBJ databases">
        <title>Draft genome sequence of Bacteroides pectinophilus (ATCC 43243).</title>
        <authorList>
            <person name="Sudarsanam P."/>
            <person name="Ley R."/>
            <person name="Guruge J."/>
            <person name="Turnbaugh P.J."/>
            <person name="Mahowald M."/>
            <person name="Liep D."/>
            <person name="Gordon J."/>
        </authorList>
    </citation>
    <scope>NUCLEOTIDE SEQUENCE [LARGE SCALE GENOMIC DNA]</scope>
    <source>
        <strain evidence="1 2">ATCC 43243</strain>
    </source>
</reference>
<dbReference type="Gene3D" id="3.40.800.10">
    <property type="entry name" value="Ureohydrolase domain"/>
    <property type="match status" value="1"/>
</dbReference>
<dbReference type="GO" id="GO:0033389">
    <property type="term" value="P:putrescine biosynthetic process from arginine, via agmatine"/>
    <property type="evidence" value="ECO:0007669"/>
    <property type="project" value="TreeGrafter"/>
</dbReference>
<dbReference type="Pfam" id="PF00491">
    <property type="entry name" value="Arginase"/>
    <property type="match status" value="1"/>
</dbReference>
<name>B7AQI1_9FIRM</name>
<dbReference type="PANTHER" id="PTHR11358">
    <property type="entry name" value="ARGINASE/AGMATINASE"/>
    <property type="match status" value="1"/>
</dbReference>
<dbReference type="InterPro" id="IPR006035">
    <property type="entry name" value="Ureohydrolase"/>
</dbReference>
<reference evidence="1 2" key="2">
    <citation type="submission" date="2008-11" db="EMBL/GenBank/DDBJ databases">
        <authorList>
            <person name="Fulton L."/>
            <person name="Clifton S."/>
            <person name="Fulton B."/>
            <person name="Xu J."/>
            <person name="Minx P."/>
            <person name="Pepin K.H."/>
            <person name="Johnson M."/>
            <person name="Bhonagiri V."/>
            <person name="Nash W.E."/>
            <person name="Mardis E.R."/>
            <person name="Wilson R.K."/>
        </authorList>
    </citation>
    <scope>NUCLEOTIDE SEQUENCE [LARGE SCALE GENOMIC DNA]</scope>
    <source>
        <strain evidence="1 2">ATCC 43243</strain>
    </source>
</reference>
<comment type="caution">
    <text evidence="1">The sequence shown here is derived from an EMBL/GenBank/DDBJ whole genome shotgun (WGS) entry which is preliminary data.</text>
</comment>
<evidence type="ECO:0000313" key="2">
    <source>
        <dbReference type="Proteomes" id="UP000003136"/>
    </source>
</evidence>
<dbReference type="PANTHER" id="PTHR11358:SF41">
    <property type="entry name" value="ARGINASE"/>
    <property type="match status" value="1"/>
</dbReference>
<accession>B7AQI1</accession>